<dbReference type="InterPro" id="IPR003010">
    <property type="entry name" value="C-N_Hydrolase"/>
</dbReference>
<dbReference type="PANTHER" id="PTHR23088">
    <property type="entry name" value="NITRILASE-RELATED"/>
    <property type="match status" value="1"/>
</dbReference>
<dbReference type="AlphaFoldDB" id="A0A3B0ULI8"/>
<keyword evidence="2" id="KW-0378">Hydrolase</keyword>
<dbReference type="SUPFAM" id="SSF56317">
    <property type="entry name" value="Carbon-nitrogen hydrolase"/>
    <property type="match status" value="1"/>
</dbReference>
<dbReference type="PROSITE" id="PS01227">
    <property type="entry name" value="UPF0012"/>
    <property type="match status" value="1"/>
</dbReference>
<evidence type="ECO:0000259" key="1">
    <source>
        <dbReference type="PROSITE" id="PS50263"/>
    </source>
</evidence>
<name>A0A3B0ULI8_9ZZZZ</name>
<protein>
    <submittedName>
        <fullName evidence="2">Aliphatic amidase AmiE</fullName>
        <ecNumber evidence="2">3.5.1.4</ecNumber>
    </submittedName>
</protein>
<feature type="domain" description="CN hydrolase" evidence="1">
    <location>
        <begin position="3"/>
        <end position="239"/>
    </location>
</feature>
<proteinExistence type="predicted"/>
<dbReference type="Pfam" id="PF00795">
    <property type="entry name" value="CN_hydrolase"/>
    <property type="match status" value="1"/>
</dbReference>
<sequence>MKRTISLGQMDVKLGDPVANWHTVQQMAVEAARRGSDLIVLPELWSTGYDLENAASYATRTDEGMFAQVAALAQELHIEILGSCLSLLEEGQFGNTAVYFDANGRSLGEYSKLHLFRLMQEEQYLTAGAAPTLVETAWGRAGLSICYDLRFPEFFRHYALAGAQVVFLPAEWPYPRLAHWRTLLRARAIENQMFVVACNRVGSSKGSHFFGHSCIVDPWGEIVVEAGEDEMLLTAVIDIGKVAEVRAKIPVFKDRRSDIY</sequence>
<dbReference type="Gene3D" id="3.60.110.10">
    <property type="entry name" value="Carbon-nitrogen hydrolase"/>
    <property type="match status" value="1"/>
</dbReference>
<gene>
    <name evidence="2" type="ORF">MNBD_CHLOROFLEXI01-5024</name>
</gene>
<reference evidence="2" key="1">
    <citation type="submission" date="2018-06" db="EMBL/GenBank/DDBJ databases">
        <authorList>
            <person name="Zhirakovskaya E."/>
        </authorList>
    </citation>
    <scope>NUCLEOTIDE SEQUENCE</scope>
</reference>
<dbReference type="EC" id="3.5.1.4" evidence="2"/>
<dbReference type="PROSITE" id="PS50263">
    <property type="entry name" value="CN_HYDROLASE"/>
    <property type="match status" value="1"/>
</dbReference>
<dbReference type="InterPro" id="IPR036526">
    <property type="entry name" value="C-N_Hydrolase_sf"/>
</dbReference>
<organism evidence="2">
    <name type="scientific">hydrothermal vent metagenome</name>
    <dbReference type="NCBI Taxonomy" id="652676"/>
    <lineage>
        <taxon>unclassified sequences</taxon>
        <taxon>metagenomes</taxon>
        <taxon>ecological metagenomes</taxon>
    </lineage>
</organism>
<dbReference type="GO" id="GO:0004040">
    <property type="term" value="F:amidase activity"/>
    <property type="evidence" value="ECO:0007669"/>
    <property type="project" value="UniProtKB-EC"/>
</dbReference>
<dbReference type="PANTHER" id="PTHR23088:SF27">
    <property type="entry name" value="DEAMINATED GLUTATHIONE AMIDASE"/>
    <property type="match status" value="1"/>
</dbReference>
<evidence type="ECO:0000313" key="2">
    <source>
        <dbReference type="EMBL" id="VAW31618.1"/>
    </source>
</evidence>
<accession>A0A3B0ULI8</accession>
<dbReference type="InterPro" id="IPR001110">
    <property type="entry name" value="UPF0012_CS"/>
</dbReference>
<dbReference type="CDD" id="cd07583">
    <property type="entry name" value="nitrilase_5"/>
    <property type="match status" value="1"/>
</dbReference>
<dbReference type="EMBL" id="UOEU01000259">
    <property type="protein sequence ID" value="VAW31618.1"/>
    <property type="molecule type" value="Genomic_DNA"/>
</dbReference>